<dbReference type="SUPFAM" id="SSF63829">
    <property type="entry name" value="Calcium-dependent phosphotriesterase"/>
    <property type="match status" value="1"/>
</dbReference>
<gene>
    <name evidence="1" type="ORF">BRCON_0222</name>
</gene>
<name>A0A2Z4Y205_SUMC1</name>
<accession>A0A2Z4Y205</accession>
<dbReference type="InterPro" id="IPR011042">
    <property type="entry name" value="6-blade_b-propeller_TolB-like"/>
</dbReference>
<dbReference type="Proteomes" id="UP000262583">
    <property type="component" value="Chromosome"/>
</dbReference>
<dbReference type="EMBL" id="CP030759">
    <property type="protein sequence ID" value="AXA34999.1"/>
    <property type="molecule type" value="Genomic_DNA"/>
</dbReference>
<organism evidence="1 2">
    <name type="scientific">Sumerlaea chitinivorans</name>
    <dbReference type="NCBI Taxonomy" id="2250252"/>
    <lineage>
        <taxon>Bacteria</taxon>
        <taxon>Candidatus Sumerlaeota</taxon>
        <taxon>Candidatus Sumerlaeia</taxon>
        <taxon>Candidatus Sumerlaeales</taxon>
        <taxon>Candidatus Sumerlaeaceae</taxon>
        <taxon>Candidatus Sumerlaea</taxon>
    </lineage>
</organism>
<evidence type="ECO:0000313" key="1">
    <source>
        <dbReference type="EMBL" id="AXA34999.1"/>
    </source>
</evidence>
<proteinExistence type="predicted"/>
<dbReference type="KEGG" id="schv:BRCON_0222"/>
<reference evidence="1 2" key="1">
    <citation type="submission" date="2018-05" db="EMBL/GenBank/DDBJ databases">
        <title>A metagenomic window into the 2 km-deep terrestrial subsurface aquifer revealed taxonomically and functionally diverse microbial community comprising novel uncultured bacterial lineages.</title>
        <authorList>
            <person name="Kadnikov V.V."/>
            <person name="Mardanov A.V."/>
            <person name="Beletsky A.V."/>
            <person name="Banks D."/>
            <person name="Pimenov N.V."/>
            <person name="Frank Y.A."/>
            <person name="Karnachuk O.V."/>
            <person name="Ravin N.V."/>
        </authorList>
    </citation>
    <scope>NUCLEOTIDE SEQUENCE [LARGE SCALE GENOMIC DNA]</scope>
    <source>
        <strain evidence="1">BY</strain>
    </source>
</reference>
<sequence>MIKRHTRRSNLKHCFLTAIALLTSWGLYGQTSFTIPWGDTPESLGLQTGEEIERVGPLCFAVSPDADIYVADTIHRQIKRWHPNGQFGGIVVHNVRPTALAFDNRGNLLALEAHTVKVFSKQGELRRTLRLPENLPLIEGYAQEVFDENGLVGVNDPDETVYLFDPNLPTPKEPLQIRKGRRGEGGRRIFSRIENRKVELAIAENADERGPATVQHAFITPRFSDTIRLGAVIYRGMAGAKPSIICETEEIGPQSVRLVVRVLASDGKETAAYELPNRYFTTVYEKFEVLPDGTLWQMLTTPQGVTFTSRRVVP</sequence>
<evidence type="ECO:0000313" key="2">
    <source>
        <dbReference type="Proteomes" id="UP000262583"/>
    </source>
</evidence>
<evidence type="ECO:0008006" key="3">
    <source>
        <dbReference type="Google" id="ProtNLM"/>
    </source>
</evidence>
<dbReference type="AlphaFoldDB" id="A0A2Z4Y205"/>
<protein>
    <recommendedName>
        <fullName evidence="3">6-bladed beta-propeller</fullName>
    </recommendedName>
</protein>
<dbReference type="Gene3D" id="2.120.10.30">
    <property type="entry name" value="TolB, C-terminal domain"/>
    <property type="match status" value="1"/>
</dbReference>